<evidence type="ECO:0000256" key="1">
    <source>
        <dbReference type="SAM" id="Phobius"/>
    </source>
</evidence>
<keyword evidence="1" id="KW-0812">Transmembrane</keyword>
<name>A0A1H1LTP0_BRESA</name>
<reference evidence="2" key="1">
    <citation type="submission" date="2016-10" db="EMBL/GenBank/DDBJ databases">
        <authorList>
            <person name="Varghese N."/>
            <person name="Submissions S."/>
        </authorList>
    </citation>
    <scope>NUCLEOTIDE SEQUENCE [LARGE SCALE GENOMIC DNA]</scope>
    <source>
        <strain evidence="2">DSM 22082</strain>
    </source>
</reference>
<evidence type="ECO:0000313" key="3">
    <source>
        <dbReference type="Proteomes" id="UP000199700"/>
    </source>
</evidence>
<protein>
    <submittedName>
        <fullName evidence="2">Uncharacterized protein</fullName>
    </submittedName>
</protein>
<organism evidence="2 3">
    <name type="scientific">Brevibacterium sandarakinum</name>
    <dbReference type="NCBI Taxonomy" id="629680"/>
    <lineage>
        <taxon>Bacteria</taxon>
        <taxon>Bacillati</taxon>
        <taxon>Actinomycetota</taxon>
        <taxon>Actinomycetes</taxon>
        <taxon>Micrococcales</taxon>
        <taxon>Brevibacteriaceae</taxon>
        <taxon>Brevibacterium</taxon>
    </lineage>
</organism>
<sequence>MKSRISVAWVLVYIWLVFVLGLLVGTGIFSLVFLIRVAQMKIWKSIIYTACIVGALYSLTEFAQLVAPVGYLL</sequence>
<keyword evidence="1" id="KW-0472">Membrane</keyword>
<dbReference type="Proteomes" id="UP000199700">
    <property type="component" value="Chromosome"/>
</dbReference>
<proteinExistence type="predicted"/>
<dbReference type="AlphaFoldDB" id="A0A1H1LTP0"/>
<feature type="transmembrane region" description="Helical" evidence="1">
    <location>
        <begin position="46"/>
        <end position="67"/>
    </location>
</feature>
<keyword evidence="1" id="KW-1133">Transmembrane helix</keyword>
<dbReference type="EMBL" id="LT629739">
    <property type="protein sequence ID" value="SDR77109.1"/>
    <property type="molecule type" value="Genomic_DNA"/>
</dbReference>
<dbReference type="STRING" id="629680.SAMN04489751_0397"/>
<accession>A0A1H1LTP0</accession>
<evidence type="ECO:0000313" key="2">
    <source>
        <dbReference type="EMBL" id="SDR77109.1"/>
    </source>
</evidence>
<keyword evidence="3" id="KW-1185">Reference proteome</keyword>
<gene>
    <name evidence="2" type="ORF">SAMN04489751_0397</name>
</gene>
<feature type="transmembrane region" description="Helical" evidence="1">
    <location>
        <begin position="12"/>
        <end position="34"/>
    </location>
</feature>